<proteinExistence type="predicted"/>
<keyword evidence="2" id="KW-1185">Reference proteome</keyword>
<dbReference type="OrthoDB" id="9977941at2759"/>
<dbReference type="InterPro" id="IPR011042">
    <property type="entry name" value="6-blade_b-propeller_TolB-like"/>
</dbReference>
<protein>
    <submittedName>
        <fullName evidence="1">Uncharacterized protein</fullName>
    </submittedName>
</protein>
<dbReference type="PANTHER" id="PTHR42060">
    <property type="entry name" value="NHL REPEAT-CONTAINING PROTEIN-RELATED"/>
    <property type="match status" value="1"/>
</dbReference>
<gene>
    <name evidence="1" type="ORF">CDV36_010217</name>
</gene>
<evidence type="ECO:0000313" key="2">
    <source>
        <dbReference type="Proteomes" id="UP000277212"/>
    </source>
</evidence>
<dbReference type="EMBL" id="NKUJ01000213">
    <property type="protein sequence ID" value="RMJ10159.1"/>
    <property type="molecule type" value="Genomic_DNA"/>
</dbReference>
<dbReference type="Proteomes" id="UP000277212">
    <property type="component" value="Unassembled WGS sequence"/>
</dbReference>
<dbReference type="InterPro" id="IPR052998">
    <property type="entry name" value="Hetero-Diels-Alderase-like"/>
</dbReference>
<sequence length="307" mass="32324">MASAKTLFQLDSQPTWFENISIRPNGTILATRLDVPEVWAIDPATSSGSLLFRIPLPKDVPSQALTGICALRPDVFAIGAGIYDITGGTGVKAGSFSVWLADLTGQEFKVTKVADTPEIAMVNGMATWDENTVLVTDCLNGKVYKLDVTSGAYEIALEDETMEIPAGAPFQVGINGLKVHRTGEKIHVYYTTTTRYSVYRMPVTHDLKPAGPVETLASGVVPDDLVVAQDGTVYVCTNVTNTVAKIPPGGGDVVTVAGEAKAMTLAGSTACVFGEGEKVLYVATAGGNATPVDGKTEPAKVVEVRLD</sequence>
<name>A0A3M2RY51_9HYPO</name>
<dbReference type="AlphaFoldDB" id="A0A3M2RY51"/>
<reference evidence="1 2" key="1">
    <citation type="submission" date="2017-06" db="EMBL/GenBank/DDBJ databases">
        <title>Comparative genomic analysis of Ambrosia Fusariam Clade fungi.</title>
        <authorList>
            <person name="Stajich J.E."/>
            <person name="Carrillo J."/>
            <person name="Kijimoto T."/>
            <person name="Eskalen A."/>
            <person name="O'Donnell K."/>
            <person name="Kasson M."/>
        </authorList>
    </citation>
    <scope>NUCLEOTIDE SEQUENCE [LARGE SCALE GENOMIC DNA]</scope>
    <source>
        <strain evidence="1">UCR3666</strain>
    </source>
</reference>
<accession>A0A3M2RY51</accession>
<dbReference type="STRING" id="2010991.A0A3M2RY51"/>
<comment type="caution">
    <text evidence="1">The sequence shown here is derived from an EMBL/GenBank/DDBJ whole genome shotgun (WGS) entry which is preliminary data.</text>
</comment>
<dbReference type="Gene3D" id="2.120.10.30">
    <property type="entry name" value="TolB, C-terminal domain"/>
    <property type="match status" value="1"/>
</dbReference>
<evidence type="ECO:0000313" key="1">
    <source>
        <dbReference type="EMBL" id="RMJ10159.1"/>
    </source>
</evidence>
<dbReference type="SUPFAM" id="SSF63829">
    <property type="entry name" value="Calcium-dependent phosphotriesterase"/>
    <property type="match status" value="1"/>
</dbReference>
<organism evidence="1 2">
    <name type="scientific">Fusarium kuroshium</name>
    <dbReference type="NCBI Taxonomy" id="2010991"/>
    <lineage>
        <taxon>Eukaryota</taxon>
        <taxon>Fungi</taxon>
        <taxon>Dikarya</taxon>
        <taxon>Ascomycota</taxon>
        <taxon>Pezizomycotina</taxon>
        <taxon>Sordariomycetes</taxon>
        <taxon>Hypocreomycetidae</taxon>
        <taxon>Hypocreales</taxon>
        <taxon>Nectriaceae</taxon>
        <taxon>Fusarium</taxon>
        <taxon>Fusarium solani species complex</taxon>
    </lineage>
</organism>
<dbReference type="PANTHER" id="PTHR42060:SF1">
    <property type="entry name" value="NHL REPEAT-CONTAINING PROTEIN"/>
    <property type="match status" value="1"/>
</dbReference>